<reference evidence="2 3" key="1">
    <citation type="submission" date="2019-11" db="EMBL/GenBank/DDBJ databases">
        <authorList>
            <person name="Im W.T."/>
        </authorList>
    </citation>
    <scope>NUCLEOTIDE SEQUENCE [LARGE SCALE GENOMIC DNA]</scope>
    <source>
        <strain evidence="2 3">SB-02</strain>
    </source>
</reference>
<evidence type="ECO:0000313" key="3">
    <source>
        <dbReference type="Proteomes" id="UP000426027"/>
    </source>
</evidence>
<name>A0A6I6GMF8_9BACT</name>
<dbReference type="Proteomes" id="UP000426027">
    <property type="component" value="Chromosome"/>
</dbReference>
<sequence length="277" mass="29945">MKKIVVAASLALCMVAGAQAQALKTPAPSTTQYIKQDFGLGTIELSYSRPSAKGRVVMGDLVPYGKVWRTGANNATTLTFSDDVTIGGKLVKAGKYGLLSIPEAKEWTLIITKDLNVTSPAAYNEANDVVRVKVPATTVGMKAETFTMQFQSITNSTCELHLLWDNVMVALPISTDVDGKVMAQIKQVMEVDSKPYFAAAQYYYDNGKDLKTAREWADKAVAASPNAYWVALLNARICAKLGDKAAAKAMAEKTVDLATKGKNDDYVKMANDLLKTL</sequence>
<dbReference type="Gene3D" id="1.25.40.10">
    <property type="entry name" value="Tetratricopeptide repeat domain"/>
    <property type="match status" value="1"/>
</dbReference>
<dbReference type="InterPro" id="IPR011990">
    <property type="entry name" value="TPR-like_helical_dom_sf"/>
</dbReference>
<dbReference type="SUPFAM" id="SSF48452">
    <property type="entry name" value="TPR-like"/>
    <property type="match status" value="1"/>
</dbReference>
<dbReference type="EMBL" id="CP046566">
    <property type="protein sequence ID" value="QGW28102.1"/>
    <property type="molecule type" value="Genomic_DNA"/>
</dbReference>
<dbReference type="Pfam" id="PF11138">
    <property type="entry name" value="DUF2911"/>
    <property type="match status" value="1"/>
</dbReference>
<keyword evidence="1" id="KW-0732">Signal</keyword>
<dbReference type="KEGG" id="fls:GLV81_08315"/>
<feature type="signal peptide" evidence="1">
    <location>
        <begin position="1"/>
        <end position="20"/>
    </location>
</feature>
<keyword evidence="3" id="KW-1185">Reference proteome</keyword>
<dbReference type="RefSeq" id="WP_157478461.1">
    <property type="nucleotide sequence ID" value="NZ_CP046566.1"/>
</dbReference>
<accession>A0A6I6GMF8</accession>
<feature type="chain" id="PRO_5026144305" evidence="1">
    <location>
        <begin position="21"/>
        <end position="277"/>
    </location>
</feature>
<dbReference type="InterPro" id="IPR021314">
    <property type="entry name" value="DUF2911"/>
</dbReference>
<dbReference type="AlphaFoldDB" id="A0A6I6GMF8"/>
<protein>
    <submittedName>
        <fullName evidence="2">DUF2911 domain-containing protein</fullName>
    </submittedName>
</protein>
<evidence type="ECO:0000313" key="2">
    <source>
        <dbReference type="EMBL" id="QGW28102.1"/>
    </source>
</evidence>
<gene>
    <name evidence="2" type="ORF">GLV81_08315</name>
</gene>
<proteinExistence type="predicted"/>
<organism evidence="2 3">
    <name type="scientific">Phnomibacter ginsenosidimutans</name>
    <dbReference type="NCBI Taxonomy" id="2676868"/>
    <lineage>
        <taxon>Bacteria</taxon>
        <taxon>Pseudomonadati</taxon>
        <taxon>Bacteroidota</taxon>
        <taxon>Chitinophagia</taxon>
        <taxon>Chitinophagales</taxon>
        <taxon>Chitinophagaceae</taxon>
        <taxon>Phnomibacter</taxon>
    </lineage>
</organism>
<evidence type="ECO:0000256" key="1">
    <source>
        <dbReference type="SAM" id="SignalP"/>
    </source>
</evidence>